<dbReference type="AlphaFoldDB" id="A0A0F9LIX7"/>
<proteinExistence type="predicted"/>
<accession>A0A0F9LIX7</accession>
<comment type="caution">
    <text evidence="1">The sequence shown here is derived from an EMBL/GenBank/DDBJ whole genome shotgun (WGS) entry which is preliminary data.</text>
</comment>
<protein>
    <submittedName>
        <fullName evidence="1">Uncharacterized protein</fullName>
    </submittedName>
</protein>
<gene>
    <name evidence="1" type="ORF">LCGC14_1574890</name>
</gene>
<sequence>MDKIYGELRNGELFDLLPPWLRRWEEEQQGGKVNETLLTDKEIKEIFLLHYTKQYGEEAAKQLLDQLPDCNYALAIAKAQLRKLQDKGLYGEYLEDFIISAKVKKDDPNWAEPFFKTITKKGWLCWIEGELDRG</sequence>
<evidence type="ECO:0000313" key="1">
    <source>
        <dbReference type="EMBL" id="KKM27415.1"/>
    </source>
</evidence>
<reference evidence="1" key="1">
    <citation type="journal article" date="2015" name="Nature">
        <title>Complex archaea that bridge the gap between prokaryotes and eukaryotes.</title>
        <authorList>
            <person name="Spang A."/>
            <person name="Saw J.H."/>
            <person name="Jorgensen S.L."/>
            <person name="Zaremba-Niedzwiedzka K."/>
            <person name="Martijn J."/>
            <person name="Lind A.E."/>
            <person name="van Eijk R."/>
            <person name="Schleper C."/>
            <person name="Guy L."/>
            <person name="Ettema T.J."/>
        </authorList>
    </citation>
    <scope>NUCLEOTIDE SEQUENCE</scope>
</reference>
<organism evidence="1">
    <name type="scientific">marine sediment metagenome</name>
    <dbReference type="NCBI Taxonomy" id="412755"/>
    <lineage>
        <taxon>unclassified sequences</taxon>
        <taxon>metagenomes</taxon>
        <taxon>ecological metagenomes</taxon>
    </lineage>
</organism>
<dbReference type="EMBL" id="LAZR01012325">
    <property type="protein sequence ID" value="KKM27415.1"/>
    <property type="molecule type" value="Genomic_DNA"/>
</dbReference>
<name>A0A0F9LIX7_9ZZZZ</name>